<accession>A0A9R0SXW0</accession>
<dbReference type="AlphaFoldDB" id="A0A9R0SXW0"/>
<reference evidence="2 3" key="1">
    <citation type="submission" date="2017-09" db="EMBL/GenBank/DDBJ databases">
        <authorList>
            <consortium name="International Durum Wheat Genome Sequencing Consortium (IDWGSC)"/>
            <person name="Milanesi L."/>
        </authorList>
    </citation>
    <scope>NUCLEOTIDE SEQUENCE [LARGE SCALE GENOMIC DNA]</scope>
    <source>
        <strain evidence="3">cv. Svevo</strain>
    </source>
</reference>
<dbReference type="Pfam" id="PF00069">
    <property type="entry name" value="Pkinase"/>
    <property type="match status" value="1"/>
</dbReference>
<gene>
    <name evidence="2" type="ORF">TRITD_4Bv1G032960</name>
</gene>
<keyword evidence="3" id="KW-1185">Reference proteome</keyword>
<dbReference type="PROSITE" id="PS50011">
    <property type="entry name" value="PROTEIN_KINASE_DOM"/>
    <property type="match status" value="1"/>
</dbReference>
<dbReference type="PANTHER" id="PTHR45707:SF70">
    <property type="entry name" value="PROTEIN KINASE DOMAIN-CONTAINING PROTEIN"/>
    <property type="match status" value="1"/>
</dbReference>
<dbReference type="SUPFAM" id="SSF56112">
    <property type="entry name" value="Protein kinase-like (PK-like)"/>
    <property type="match status" value="1"/>
</dbReference>
<evidence type="ECO:0000313" key="2">
    <source>
        <dbReference type="EMBL" id="VAI02944.1"/>
    </source>
</evidence>
<protein>
    <recommendedName>
        <fullName evidence="1">Protein kinase domain-containing protein</fullName>
    </recommendedName>
</protein>
<dbReference type="InterPro" id="IPR011009">
    <property type="entry name" value="Kinase-like_dom_sf"/>
</dbReference>
<dbReference type="InterPro" id="IPR000719">
    <property type="entry name" value="Prot_kinase_dom"/>
</dbReference>
<dbReference type="Proteomes" id="UP000324705">
    <property type="component" value="Chromosome 4B"/>
</dbReference>
<dbReference type="Gene3D" id="1.10.510.10">
    <property type="entry name" value="Transferase(Phosphotransferase) domain 1"/>
    <property type="match status" value="1"/>
</dbReference>
<organism evidence="2 3">
    <name type="scientific">Triticum turgidum subsp. durum</name>
    <name type="common">Durum wheat</name>
    <name type="synonym">Triticum durum</name>
    <dbReference type="NCBI Taxonomy" id="4567"/>
    <lineage>
        <taxon>Eukaryota</taxon>
        <taxon>Viridiplantae</taxon>
        <taxon>Streptophyta</taxon>
        <taxon>Embryophyta</taxon>
        <taxon>Tracheophyta</taxon>
        <taxon>Spermatophyta</taxon>
        <taxon>Magnoliopsida</taxon>
        <taxon>Liliopsida</taxon>
        <taxon>Poales</taxon>
        <taxon>Poaceae</taxon>
        <taxon>BOP clade</taxon>
        <taxon>Pooideae</taxon>
        <taxon>Triticodae</taxon>
        <taxon>Triticeae</taxon>
        <taxon>Triticinae</taxon>
        <taxon>Triticum</taxon>
    </lineage>
</organism>
<dbReference type="GO" id="GO:0004672">
    <property type="term" value="F:protein kinase activity"/>
    <property type="evidence" value="ECO:0007669"/>
    <property type="project" value="InterPro"/>
</dbReference>
<evidence type="ECO:0000259" key="1">
    <source>
        <dbReference type="PROSITE" id="PS50011"/>
    </source>
</evidence>
<sequence length="140" mass="15860">MLPKIADFGLSRCFDEKQSRAFTTNIAGTMGYLPPEFDSGTITYRFDLYSLGVIIMEILTRKRGYKAVEDILESWSIRLEQSQKDIQLKQIRVCAEIGIECMEFNPLKRPVTQHIIARLPETKDGPIEPAGTCSAGRWST</sequence>
<dbReference type="GO" id="GO:0005524">
    <property type="term" value="F:ATP binding"/>
    <property type="evidence" value="ECO:0007669"/>
    <property type="project" value="InterPro"/>
</dbReference>
<evidence type="ECO:0000313" key="3">
    <source>
        <dbReference type="Proteomes" id="UP000324705"/>
    </source>
</evidence>
<feature type="domain" description="Protein kinase" evidence="1">
    <location>
        <begin position="1"/>
        <end position="122"/>
    </location>
</feature>
<dbReference type="Gramene" id="TRITD4Bv1G032960.1">
    <property type="protein sequence ID" value="TRITD4Bv1G032960.1"/>
    <property type="gene ID" value="TRITD4Bv1G032960"/>
</dbReference>
<proteinExistence type="predicted"/>
<name>A0A9R0SXW0_TRITD</name>
<dbReference type="PANTHER" id="PTHR45707">
    <property type="entry name" value="C2 CALCIUM/LIPID-BINDING PLANT PHOSPHORIBOSYLTRANSFERASE FAMILY PROTEIN"/>
    <property type="match status" value="1"/>
</dbReference>
<dbReference type="EMBL" id="LT934118">
    <property type="protein sequence ID" value="VAI02944.1"/>
    <property type="molecule type" value="Genomic_DNA"/>
</dbReference>
<dbReference type="OMA" id="ILESWSI"/>